<dbReference type="SMART" id="SM00194">
    <property type="entry name" value="PTPc"/>
    <property type="match status" value="1"/>
</dbReference>
<dbReference type="PROSITE" id="PS00383">
    <property type="entry name" value="TYR_PHOSPHATASE_1"/>
    <property type="match status" value="1"/>
</dbReference>
<comment type="caution">
    <text evidence="5">The sequence shown here is derived from an EMBL/GenBank/DDBJ whole genome shotgun (WGS) entry which is preliminary data.</text>
</comment>
<dbReference type="PRINTS" id="PR00700">
    <property type="entry name" value="PRTYPHPHTASE"/>
</dbReference>
<feature type="region of interest" description="Disordered" evidence="1">
    <location>
        <begin position="100"/>
        <end position="119"/>
    </location>
</feature>
<dbReference type="Proteomes" id="UP000580250">
    <property type="component" value="Unassembled WGS sequence"/>
</dbReference>
<feature type="domain" description="Tyrosine-protein phosphatase" evidence="3">
    <location>
        <begin position="97"/>
        <end position="327"/>
    </location>
</feature>
<dbReference type="OrthoDB" id="10253954at2759"/>
<evidence type="ECO:0000313" key="5">
    <source>
        <dbReference type="EMBL" id="CAD2197840.1"/>
    </source>
</evidence>
<dbReference type="InterPro" id="IPR003595">
    <property type="entry name" value="Tyr_Pase_cat"/>
</dbReference>
<dbReference type="InterPro" id="IPR052782">
    <property type="entry name" value="Oocyte-zygote_transition_reg"/>
</dbReference>
<keyword evidence="2" id="KW-1133">Transmembrane helix</keyword>
<dbReference type="Gene3D" id="3.90.190.10">
    <property type="entry name" value="Protein tyrosine phosphatase superfamily"/>
    <property type="match status" value="1"/>
</dbReference>
<dbReference type="EMBL" id="CAJEWN010001485">
    <property type="protein sequence ID" value="CAD2197840.1"/>
    <property type="molecule type" value="Genomic_DNA"/>
</dbReference>
<evidence type="ECO:0000313" key="6">
    <source>
        <dbReference type="Proteomes" id="UP000580250"/>
    </source>
</evidence>
<dbReference type="SMART" id="SM00404">
    <property type="entry name" value="PTPc_motif"/>
    <property type="match status" value="1"/>
</dbReference>
<feature type="region of interest" description="Disordered" evidence="1">
    <location>
        <begin position="1"/>
        <end position="73"/>
    </location>
</feature>
<evidence type="ECO:0000256" key="1">
    <source>
        <dbReference type="SAM" id="MobiDB-lite"/>
    </source>
</evidence>
<name>A0A6V7XES1_MELEN</name>
<evidence type="ECO:0000259" key="3">
    <source>
        <dbReference type="PROSITE" id="PS50055"/>
    </source>
</evidence>
<dbReference type="PROSITE" id="PS50056">
    <property type="entry name" value="TYR_PHOSPHATASE_2"/>
    <property type="match status" value="1"/>
</dbReference>
<dbReference type="CDD" id="cd00047">
    <property type="entry name" value="PTPc"/>
    <property type="match status" value="1"/>
</dbReference>
<dbReference type="Pfam" id="PF00102">
    <property type="entry name" value="Y_phosphatase"/>
    <property type="match status" value="1"/>
</dbReference>
<keyword evidence="2" id="KW-0472">Membrane</keyword>
<dbReference type="SUPFAM" id="SSF52799">
    <property type="entry name" value="(Phosphotyrosine protein) phosphatases II"/>
    <property type="match status" value="1"/>
</dbReference>
<organism evidence="5 6">
    <name type="scientific">Meloidogyne enterolobii</name>
    <name type="common">Root-knot nematode worm</name>
    <name type="synonym">Meloidogyne mayaguensis</name>
    <dbReference type="NCBI Taxonomy" id="390850"/>
    <lineage>
        <taxon>Eukaryota</taxon>
        <taxon>Metazoa</taxon>
        <taxon>Ecdysozoa</taxon>
        <taxon>Nematoda</taxon>
        <taxon>Chromadorea</taxon>
        <taxon>Rhabditida</taxon>
        <taxon>Tylenchina</taxon>
        <taxon>Tylenchomorpha</taxon>
        <taxon>Tylenchoidea</taxon>
        <taxon>Meloidogynidae</taxon>
        <taxon>Meloidogyninae</taxon>
        <taxon>Meloidogyne</taxon>
    </lineage>
</organism>
<feature type="domain" description="Tyrosine specific protein phosphatases" evidence="4">
    <location>
        <begin position="279"/>
        <end position="327"/>
    </location>
</feature>
<evidence type="ECO:0000259" key="4">
    <source>
        <dbReference type="PROSITE" id="PS50056"/>
    </source>
</evidence>
<dbReference type="PROSITE" id="PS50055">
    <property type="entry name" value="TYR_PHOSPHATASE_PTP"/>
    <property type="match status" value="1"/>
</dbReference>
<dbReference type="AlphaFoldDB" id="A0A6V7XES1"/>
<reference evidence="5 6" key="1">
    <citation type="submission" date="2020-08" db="EMBL/GenBank/DDBJ databases">
        <authorList>
            <person name="Koutsovoulos G."/>
            <person name="Danchin GJ E."/>
        </authorList>
    </citation>
    <scope>NUCLEOTIDE SEQUENCE [LARGE SCALE GENOMIC DNA]</scope>
</reference>
<protein>
    <submittedName>
        <fullName evidence="5">Uncharacterized protein</fullName>
    </submittedName>
</protein>
<dbReference type="InterPro" id="IPR000242">
    <property type="entry name" value="PTP_cat"/>
</dbReference>
<dbReference type="InterPro" id="IPR029021">
    <property type="entry name" value="Prot-tyrosine_phosphatase-like"/>
</dbReference>
<dbReference type="InterPro" id="IPR016130">
    <property type="entry name" value="Tyr_Pase_AS"/>
</dbReference>
<gene>
    <name evidence="5" type="ORF">MENT_LOCUS51116</name>
</gene>
<dbReference type="InterPro" id="IPR000387">
    <property type="entry name" value="Tyr_Pase_dom"/>
</dbReference>
<proteinExistence type="predicted"/>
<dbReference type="PANTHER" id="PTHR46163">
    <property type="entry name" value="TYROSINE-PROTEIN PHOSPHATASE-RELATED"/>
    <property type="match status" value="1"/>
</dbReference>
<feature type="transmembrane region" description="Helical" evidence="2">
    <location>
        <begin position="388"/>
        <end position="413"/>
    </location>
</feature>
<feature type="compositionally biased region" description="Low complexity" evidence="1">
    <location>
        <begin position="20"/>
        <end position="40"/>
    </location>
</feature>
<dbReference type="GO" id="GO:0004725">
    <property type="term" value="F:protein tyrosine phosphatase activity"/>
    <property type="evidence" value="ECO:0007669"/>
    <property type="project" value="InterPro"/>
</dbReference>
<sequence length="420" mass="48576">MISRNNRNIVTAARGDTPRGRSSSGSTPRTTRQSTGQQRGSSERRRPQSRSGTTRQQGRPPAPERPKTVEESNEDAAFIEQLQAWAQETSRKQLTDLESEFERLQSQPRPEPSEEFARNPTLNRYRDVICVENNRVALTNGRYIHANWIDSQGDRRYICTQGPLPQTVGDFWEMVLQEKVEAVVMLCDTVELNRPKCHQYWPKDNTPESAITSRDGNIRVRFVDTEALDDNHLIRTRLQVTSDNPKRQANVRHFHWRRWPDRGVPMNHLAALRLLFYIGKYKPIVVHCSAGIGRTGTIVMIYLAQNTLRSGQRLDFYELVADLRRQRQAVCKPWISTCTSTASFSGTRRTRLMRAGSKWTRKQLTNWFRLYLSASTSRPNVSWDREMFCCDVVICSCIFIVVFCLCIRLYLYIDLIIVCI</sequence>
<accession>A0A6V7XES1</accession>
<keyword evidence="2" id="KW-0812">Transmembrane</keyword>
<evidence type="ECO:0000256" key="2">
    <source>
        <dbReference type="SAM" id="Phobius"/>
    </source>
</evidence>